<name>A0A318HXX3_9BACT</name>
<accession>A0A318HXX3</accession>
<dbReference type="AlphaFoldDB" id="A0A318HXX3"/>
<comment type="caution">
    <text evidence="1">The sequence shown here is derived from an EMBL/GenBank/DDBJ whole genome shotgun (WGS) entry which is preliminary data.</text>
</comment>
<dbReference type="Proteomes" id="UP000248314">
    <property type="component" value="Unassembled WGS sequence"/>
</dbReference>
<reference evidence="1 2" key="1">
    <citation type="submission" date="2018-05" db="EMBL/GenBank/DDBJ databases">
        <title>Genomic Encyclopedia of Type Strains, Phase I: the one thousand microbial genomes (KMG-I) project.</title>
        <authorList>
            <person name="Kyrpides N."/>
        </authorList>
    </citation>
    <scope>NUCLEOTIDE SEQUENCE [LARGE SCALE GENOMIC DNA]</scope>
    <source>
        <strain evidence="1 2">DSM 15611</strain>
    </source>
</reference>
<evidence type="ECO:0000313" key="2">
    <source>
        <dbReference type="Proteomes" id="UP000248314"/>
    </source>
</evidence>
<proteinExistence type="predicted"/>
<dbReference type="RefSeq" id="WP_025817520.1">
    <property type="nucleotide sequence ID" value="NZ_BAIZ01000066.1"/>
</dbReference>
<dbReference type="OrthoDB" id="2061569at2"/>
<keyword evidence="2" id="KW-1185">Reference proteome</keyword>
<sequence>MGFFKNQLNKQLENFKQSIPDERLDELEAQGYDVSEYRKAKQDVRTARNAAQEEIRNGHENWTNLSKLEPYMKTPRSTENEFFKSVAGKAPWFGKDKWRRKYSEGPIVYRGVVAAQSELYRPGNNVEDAFYAITIVAVDKEHQCNEAWMQRVIKQLQDMQAGKVAIPSDCAELVDVMNEVDNDGDWRSGMLGMSIAEGAEAHYRKDVLYRKDLPNGFLPTNGIIPQVCTNFPVKKSHSPLTAKIPAQFYMD</sequence>
<evidence type="ECO:0000313" key="1">
    <source>
        <dbReference type="EMBL" id="PXX17723.1"/>
    </source>
</evidence>
<dbReference type="EMBL" id="QJJX01000055">
    <property type="protein sequence ID" value="PXX17723.1"/>
    <property type="molecule type" value="Genomic_DNA"/>
</dbReference>
<protein>
    <submittedName>
        <fullName evidence="1">Uncharacterized protein</fullName>
    </submittedName>
</protein>
<gene>
    <name evidence="1" type="ORF">EJ73_02680</name>
</gene>
<organism evidence="1 2">
    <name type="scientific">Hoylesella shahii DSM 15611 = JCM 12083</name>
    <dbReference type="NCBI Taxonomy" id="1122991"/>
    <lineage>
        <taxon>Bacteria</taxon>
        <taxon>Pseudomonadati</taxon>
        <taxon>Bacteroidota</taxon>
        <taxon>Bacteroidia</taxon>
        <taxon>Bacteroidales</taxon>
        <taxon>Prevotellaceae</taxon>
        <taxon>Hoylesella</taxon>
    </lineage>
</organism>